<dbReference type="Pfam" id="PF04295">
    <property type="entry name" value="GD_AH_second"/>
    <property type="match status" value="1"/>
</dbReference>
<reference evidence="6" key="1">
    <citation type="submission" date="2017-06" db="EMBL/GenBank/DDBJ databases">
        <title>Herbaspirillum phytohormonus sp. nov., isolated from the root nodule of Robinia pseudoacacia in lead-zinc mine.</title>
        <authorList>
            <person name="Fan M."/>
            <person name="Lin Y."/>
        </authorList>
    </citation>
    <scope>NUCLEOTIDE SEQUENCE [LARGE SCALE GENOMIC DNA]</scope>
    <source>
        <strain evidence="6">SC-089</strain>
    </source>
</reference>
<comment type="similarity">
    <text evidence="1">Belongs to the UxaA family.</text>
</comment>
<evidence type="ECO:0000313" key="5">
    <source>
        <dbReference type="EMBL" id="OWT66175.1"/>
    </source>
</evidence>
<organism evidence="5 6">
    <name type="scientific">Candidimonas nitroreducens</name>
    <dbReference type="NCBI Taxonomy" id="683354"/>
    <lineage>
        <taxon>Bacteria</taxon>
        <taxon>Pseudomonadati</taxon>
        <taxon>Pseudomonadota</taxon>
        <taxon>Betaproteobacteria</taxon>
        <taxon>Burkholderiales</taxon>
        <taxon>Alcaligenaceae</taxon>
        <taxon>Candidimonas</taxon>
    </lineage>
</organism>
<dbReference type="PANTHER" id="PTHR30536">
    <property type="entry name" value="ALTRONATE/GALACTARATE DEHYDRATASE"/>
    <property type="match status" value="1"/>
</dbReference>
<dbReference type="EMBL" id="NJIH01000001">
    <property type="protein sequence ID" value="OWT66175.1"/>
    <property type="molecule type" value="Genomic_DNA"/>
</dbReference>
<feature type="domain" description="D-galactarate/Altronate dehydratase second" evidence="3">
    <location>
        <begin position="12"/>
        <end position="154"/>
    </location>
</feature>
<keyword evidence="2" id="KW-0456">Lyase</keyword>
<dbReference type="AlphaFoldDB" id="A0A225MY78"/>
<accession>A0A225MY78</accession>
<keyword evidence="6" id="KW-1185">Reference proteome</keyword>
<evidence type="ECO:0000256" key="1">
    <source>
        <dbReference type="ARBA" id="ARBA00010986"/>
    </source>
</evidence>
<dbReference type="RefSeq" id="WP_088601303.1">
    <property type="nucleotide sequence ID" value="NZ_NJIH01000001.1"/>
</dbReference>
<dbReference type="GO" id="GO:0016829">
    <property type="term" value="F:lyase activity"/>
    <property type="evidence" value="ECO:0007669"/>
    <property type="project" value="UniProtKB-KW"/>
</dbReference>
<protein>
    <submittedName>
        <fullName evidence="5">Galactonate dehydratase</fullName>
    </submittedName>
</protein>
<comment type="caution">
    <text evidence="5">The sequence shown here is derived from an EMBL/GenBank/DDBJ whole genome shotgun (WGS) entry which is preliminary data.</text>
</comment>
<evidence type="ECO:0000259" key="4">
    <source>
        <dbReference type="Pfam" id="PF20629"/>
    </source>
</evidence>
<dbReference type="Proteomes" id="UP000214603">
    <property type="component" value="Unassembled WGS sequence"/>
</dbReference>
<feature type="domain" description="D-galactarate/Altronate dehydratase C-terminal" evidence="4">
    <location>
        <begin position="181"/>
        <end position="383"/>
    </location>
</feature>
<dbReference type="InterPro" id="IPR048332">
    <property type="entry name" value="GD_AH_C"/>
</dbReference>
<dbReference type="InterPro" id="IPR052172">
    <property type="entry name" value="UxaA_altronate/galactarate_dh"/>
</dbReference>
<gene>
    <name evidence="5" type="ORF">CEY11_00020</name>
</gene>
<dbReference type="PANTHER" id="PTHR30536:SF5">
    <property type="entry name" value="ALTRONATE DEHYDRATASE"/>
    <property type="match status" value="1"/>
</dbReference>
<proteinExistence type="inferred from homology"/>
<name>A0A225MY78_9BURK</name>
<dbReference type="InterPro" id="IPR007392">
    <property type="entry name" value="GD_AH_second"/>
</dbReference>
<dbReference type="Pfam" id="PF20629">
    <property type="entry name" value="GD_AH_C"/>
    <property type="match status" value="1"/>
</dbReference>
<dbReference type="GO" id="GO:0019698">
    <property type="term" value="P:D-galacturonate catabolic process"/>
    <property type="evidence" value="ECO:0007669"/>
    <property type="project" value="TreeGrafter"/>
</dbReference>
<dbReference type="OrthoDB" id="9804574at2"/>
<evidence type="ECO:0000313" key="6">
    <source>
        <dbReference type="Proteomes" id="UP000214603"/>
    </source>
</evidence>
<sequence>MNKEASDLRFQGYLRKDGKVGTRNFLAVAIVGNCAASAARMVAQWFTPERLARYPNVDGVIPVIHELGCGMEKSGEPMNLLRRTLGGAIRNPNVAGAVVMALGCDRNNIYAFLEQEHLEVGPALQSVVLQEVGGTARAVERGVAAIEAMLPWANETSRRQVALEHLCVGVLLEREVRGSMSHAAINAAVDLLVAAGGTVVMSQTMDAATELAGRSTETSRQALEQRIHWWKSQLSAAAPEHTATAATPAPGIPAYTGRAHVEDVVAYAHAVSGSGLILMDSPSNLAVCATGQIAAGATLLCASARGADVFNAAGAPAMCMSAADRSTPGLSADLDLYFDADALAVQSPEQLGSILLNQWIAHAGGEPTRGEEFGMAETGFAPWPIGVFA</sequence>
<evidence type="ECO:0000259" key="3">
    <source>
        <dbReference type="Pfam" id="PF04295"/>
    </source>
</evidence>
<evidence type="ECO:0000256" key="2">
    <source>
        <dbReference type="ARBA" id="ARBA00023239"/>
    </source>
</evidence>